<proteinExistence type="inferred from homology"/>
<dbReference type="InterPro" id="IPR011330">
    <property type="entry name" value="Glyco_hydro/deAcase_b/a-brl"/>
</dbReference>
<dbReference type="InterPro" id="IPR013780">
    <property type="entry name" value="Glyco_hydro_b"/>
</dbReference>
<evidence type="ECO:0000256" key="3">
    <source>
        <dbReference type="ARBA" id="ARBA00012752"/>
    </source>
</evidence>
<keyword evidence="10" id="KW-0732">Signal</keyword>
<dbReference type="EC" id="3.2.1.-" evidence="10"/>
<dbReference type="Gene3D" id="3.20.110.10">
    <property type="entry name" value="Glycoside hydrolase 38, N terminal domain"/>
    <property type="match status" value="1"/>
</dbReference>
<dbReference type="EMBL" id="JALNTZ010000002">
    <property type="protein sequence ID" value="KAJ3663685.1"/>
    <property type="molecule type" value="Genomic_DNA"/>
</dbReference>
<feature type="chain" id="PRO_5041482261" description="Alpha-mannosidase" evidence="10">
    <location>
        <begin position="17"/>
        <end position="1028"/>
    </location>
</feature>
<evidence type="ECO:0000313" key="12">
    <source>
        <dbReference type="EMBL" id="KAJ3663685.1"/>
    </source>
</evidence>
<keyword evidence="4 10" id="KW-0479">Metal-binding</keyword>
<dbReference type="FunFam" id="1.20.1270.50:FF:000003">
    <property type="entry name" value="Alpha-mannosidase"/>
    <property type="match status" value="1"/>
</dbReference>
<dbReference type="InterPro" id="IPR037094">
    <property type="entry name" value="Glyco_hydro_38_cen_sf"/>
</dbReference>
<evidence type="ECO:0000256" key="10">
    <source>
        <dbReference type="RuleBase" id="RU361199"/>
    </source>
</evidence>
<evidence type="ECO:0000256" key="1">
    <source>
        <dbReference type="ARBA" id="ARBA00000365"/>
    </source>
</evidence>
<evidence type="ECO:0000256" key="7">
    <source>
        <dbReference type="ARBA" id="ARBA00023157"/>
    </source>
</evidence>
<feature type="domain" description="Glycoside hydrolase family 38 central" evidence="11">
    <location>
        <begin position="359"/>
        <end position="435"/>
    </location>
</feature>
<dbReference type="GO" id="GO:0004559">
    <property type="term" value="F:alpha-mannosidase activity"/>
    <property type="evidence" value="ECO:0007669"/>
    <property type="project" value="UniProtKB-EC"/>
</dbReference>
<name>A0AA38IWH1_9CUCU</name>
<dbReference type="FunFam" id="1.20.1270.50:FF:000002">
    <property type="entry name" value="Alpha-mannosidase"/>
    <property type="match status" value="1"/>
</dbReference>
<comment type="cofactor">
    <cofactor evidence="10">
        <name>Zn(2+)</name>
        <dbReference type="ChEBI" id="CHEBI:29105"/>
    </cofactor>
    <text evidence="10">Binds 1 zinc ion per subunit.</text>
</comment>
<keyword evidence="9 10" id="KW-0326">Glycosidase</keyword>
<evidence type="ECO:0000256" key="5">
    <source>
        <dbReference type="ARBA" id="ARBA00022801"/>
    </source>
</evidence>
<accession>A0AA38IWH1</accession>
<dbReference type="GO" id="GO:0005764">
    <property type="term" value="C:lysosome"/>
    <property type="evidence" value="ECO:0007669"/>
    <property type="project" value="TreeGrafter"/>
</dbReference>
<dbReference type="Pfam" id="PF17677">
    <property type="entry name" value="Glyco_hydro38C2"/>
    <property type="match status" value="1"/>
</dbReference>
<protein>
    <recommendedName>
        <fullName evidence="3 10">Alpha-mannosidase</fullName>
        <ecNumber evidence="10">3.2.1.-</ecNumber>
    </recommendedName>
</protein>
<evidence type="ECO:0000256" key="6">
    <source>
        <dbReference type="ARBA" id="ARBA00022833"/>
    </source>
</evidence>
<dbReference type="SUPFAM" id="SSF74650">
    <property type="entry name" value="Galactose mutarotase-like"/>
    <property type="match status" value="1"/>
</dbReference>
<dbReference type="InterPro" id="IPR050843">
    <property type="entry name" value="Glycosyl_Hydrlase_38"/>
</dbReference>
<evidence type="ECO:0000259" key="11">
    <source>
        <dbReference type="SMART" id="SM00872"/>
    </source>
</evidence>
<dbReference type="Gene3D" id="2.60.40.1180">
    <property type="entry name" value="Golgi alpha-mannosidase II"/>
    <property type="match status" value="1"/>
</dbReference>
<evidence type="ECO:0000256" key="2">
    <source>
        <dbReference type="ARBA" id="ARBA00009792"/>
    </source>
</evidence>
<dbReference type="SMART" id="SM00872">
    <property type="entry name" value="Alpha-mann_mid"/>
    <property type="match status" value="1"/>
</dbReference>
<reference evidence="12" key="1">
    <citation type="journal article" date="2023" name="G3 (Bethesda)">
        <title>Whole genome assemblies of Zophobas morio and Tenebrio molitor.</title>
        <authorList>
            <person name="Kaur S."/>
            <person name="Stinson S.A."/>
            <person name="diCenzo G.C."/>
        </authorList>
    </citation>
    <scope>NUCLEOTIDE SEQUENCE</scope>
    <source>
        <strain evidence="12">QUZm001</strain>
    </source>
</reference>
<dbReference type="PANTHER" id="PTHR11607:SF3">
    <property type="entry name" value="LYSOSOMAL ALPHA-MANNOSIDASE"/>
    <property type="match status" value="1"/>
</dbReference>
<keyword evidence="13" id="KW-1185">Reference proteome</keyword>
<feature type="signal peptide" evidence="10">
    <location>
        <begin position="1"/>
        <end position="16"/>
    </location>
</feature>
<keyword evidence="8" id="KW-0325">Glycoprotein</keyword>
<dbReference type="FunFam" id="2.70.98.30:FF:000003">
    <property type="entry name" value="Alpha-mannosidase"/>
    <property type="match status" value="1"/>
</dbReference>
<dbReference type="InterPro" id="IPR000602">
    <property type="entry name" value="Glyco_hydro_38_N"/>
</dbReference>
<keyword evidence="7" id="KW-1015">Disulfide bond</keyword>
<dbReference type="Proteomes" id="UP001168821">
    <property type="component" value="Unassembled WGS sequence"/>
</dbReference>
<dbReference type="InterPro" id="IPR028995">
    <property type="entry name" value="Glyco_hydro_57/38_cen_sf"/>
</dbReference>
<dbReference type="GO" id="GO:0030246">
    <property type="term" value="F:carbohydrate binding"/>
    <property type="evidence" value="ECO:0007669"/>
    <property type="project" value="InterPro"/>
</dbReference>
<gene>
    <name evidence="12" type="ORF">Zmor_007916</name>
</gene>
<dbReference type="InterPro" id="IPR041147">
    <property type="entry name" value="GH38_C"/>
</dbReference>
<comment type="similarity">
    <text evidence="2 10">Belongs to the glycosyl hydrolase 38 family.</text>
</comment>
<dbReference type="SUPFAM" id="SSF88688">
    <property type="entry name" value="Families 57/38 glycoside transferase middle domain"/>
    <property type="match status" value="1"/>
</dbReference>
<dbReference type="Pfam" id="PF01074">
    <property type="entry name" value="Glyco_hydro_38N"/>
    <property type="match status" value="1"/>
</dbReference>
<comment type="catalytic activity">
    <reaction evidence="1">
        <text>Hydrolysis of terminal, non-reducing alpha-D-mannose residues in alpha-D-mannosides.</text>
        <dbReference type="EC" id="3.2.1.24"/>
    </reaction>
</comment>
<dbReference type="InterPro" id="IPR027291">
    <property type="entry name" value="Glyco_hydro_38_N_sf"/>
</dbReference>
<dbReference type="PANTHER" id="PTHR11607">
    <property type="entry name" value="ALPHA-MANNOSIDASE"/>
    <property type="match status" value="1"/>
</dbReference>
<dbReference type="GO" id="GO:0046872">
    <property type="term" value="F:metal ion binding"/>
    <property type="evidence" value="ECO:0007669"/>
    <property type="project" value="UniProtKB-KW"/>
</dbReference>
<comment type="caution">
    <text evidence="12">The sequence shown here is derived from an EMBL/GenBank/DDBJ whole genome shotgun (WGS) entry which is preliminary data.</text>
</comment>
<dbReference type="SUPFAM" id="SSF88713">
    <property type="entry name" value="Glycoside hydrolase/deacetylase"/>
    <property type="match status" value="1"/>
</dbReference>
<dbReference type="Gene3D" id="2.70.98.30">
    <property type="entry name" value="Golgi alpha-mannosidase II, domain 4"/>
    <property type="match status" value="1"/>
</dbReference>
<dbReference type="FunFam" id="3.20.110.10:FF:000001">
    <property type="entry name" value="Alpha-mannosidase"/>
    <property type="match status" value="1"/>
</dbReference>
<sequence length="1028" mass="117378">MLKTVVFLVNLYFVFGTPFWPSLKATTCQSGCHDLVDGKVNVHFVPHSHDDVGWLKTYDQYYNGTGQFDSIDHAGVKYILDSTIQELNKNKDRRFIQVETAFFFKWWNDQDQETRDLVKTLVNEGRLEMINGGWSMNDEAAAHYHSIIDQFTWGFRILEETVGECGRPKIGWQIDPFGHSREHASIIKQLGFDGLVVGRLDYRDKAKRIEEKNLDFIWNTNDNFEEEDAKIFTTMFPDFYVYETGFCFDVYCHDQNITDDNLEERVKTYKVILDKYKEYYKTHNILIPMGHDFSYQKADKNFNNLDKLIEGFKDDDTYNVIYSTPSCYIQAVKDEVEKNKIELTVKTDDFFPYASDVHSFWTGYFSSRPTSKRFERVGNNILQSAKQLTTFSRIKGNDDDVSINKLRMAMGVLQHHDAITGTEKQAVTDDYTFMLDEAIKEIEKPVSSIVSGLLVKDDSASVDLNLVNCLRANMSICDNSKKDRFVVAIQNPLSKSVSHYVRLPVDNENYKITGPEDDGDITFDIFDTIHPFDFVTDGEPATKELVFLAKDLPPLGVKLYYVEKIDDASDKYHKFEDIADVKSFGDDKKNGFTIDDDGKLALVTINGQGKKLQQDFLYYKGMASGQASGAYIFRPDGSAIPINEKLTTVKYAQGSLVDEVYQVFDDEITQIIKVYKGEEDSYIEFDWLVGNLQVDSEGKEIITRFTITEAFENNEIFYTDGNGRQQMRRRRNKRSDYNYVYSEEPVSSNYYPVTNRIMIRDETKKFELAVLTDRPQGGSSLKEGVVELMVHRRDTKDDGFGVSEVLNEQQYGKGLYARGQHYLTFGELETETSPVTFERDLARRNLLAPVVLVGDATGDDLTLEKVQATFNFKFEALSKSLDDNVHILTLEPWKDSYLLRLEHIFEKNEDATLSKDAVVDLTDLFTQFKITALTPVKLGAIGNLETSSVSILKRVAQGFKLSKVAADLQVTLKPMEIKTFVFTTDKENEGGHDTGIIDNGDDPDTSSAQGLSAITLLTLLVSVFYRMF</sequence>
<organism evidence="12 13">
    <name type="scientific">Zophobas morio</name>
    <dbReference type="NCBI Taxonomy" id="2755281"/>
    <lineage>
        <taxon>Eukaryota</taxon>
        <taxon>Metazoa</taxon>
        <taxon>Ecdysozoa</taxon>
        <taxon>Arthropoda</taxon>
        <taxon>Hexapoda</taxon>
        <taxon>Insecta</taxon>
        <taxon>Pterygota</taxon>
        <taxon>Neoptera</taxon>
        <taxon>Endopterygota</taxon>
        <taxon>Coleoptera</taxon>
        <taxon>Polyphaga</taxon>
        <taxon>Cucujiformia</taxon>
        <taxon>Tenebrionidae</taxon>
        <taxon>Zophobas</taxon>
    </lineage>
</organism>
<dbReference type="AlphaFoldDB" id="A0AA38IWH1"/>
<keyword evidence="6 10" id="KW-0862">Zinc</keyword>
<evidence type="ECO:0000313" key="13">
    <source>
        <dbReference type="Proteomes" id="UP001168821"/>
    </source>
</evidence>
<dbReference type="GO" id="GO:0006013">
    <property type="term" value="P:mannose metabolic process"/>
    <property type="evidence" value="ECO:0007669"/>
    <property type="project" value="InterPro"/>
</dbReference>
<dbReference type="Pfam" id="PF07748">
    <property type="entry name" value="Glyco_hydro_38C"/>
    <property type="match status" value="1"/>
</dbReference>
<keyword evidence="5 10" id="KW-0378">Hydrolase</keyword>
<evidence type="ECO:0000256" key="4">
    <source>
        <dbReference type="ARBA" id="ARBA00022723"/>
    </source>
</evidence>
<dbReference type="Gene3D" id="2.60.40.1360">
    <property type="match status" value="1"/>
</dbReference>
<evidence type="ECO:0000256" key="8">
    <source>
        <dbReference type="ARBA" id="ARBA00023180"/>
    </source>
</evidence>
<dbReference type="CDD" id="cd10810">
    <property type="entry name" value="GH38N_AMII_LAM_like"/>
    <property type="match status" value="1"/>
</dbReference>
<dbReference type="InterPro" id="IPR015341">
    <property type="entry name" value="Glyco_hydro_38_cen"/>
</dbReference>
<dbReference type="InterPro" id="IPR011013">
    <property type="entry name" value="Gal_mutarotase_sf_dom"/>
</dbReference>
<dbReference type="Gene3D" id="1.20.1270.50">
    <property type="entry name" value="Glycoside hydrolase family 38, central domain"/>
    <property type="match status" value="2"/>
</dbReference>
<dbReference type="Pfam" id="PF09261">
    <property type="entry name" value="Alpha-mann_mid"/>
    <property type="match status" value="1"/>
</dbReference>
<dbReference type="InterPro" id="IPR011682">
    <property type="entry name" value="Glyco_hydro_38_C"/>
</dbReference>
<evidence type="ECO:0000256" key="9">
    <source>
        <dbReference type="ARBA" id="ARBA00023295"/>
    </source>
</evidence>